<evidence type="ECO:0000256" key="4">
    <source>
        <dbReference type="ARBA" id="ARBA00023145"/>
    </source>
</evidence>
<feature type="compositionally biased region" description="Low complexity" evidence="5">
    <location>
        <begin position="338"/>
        <end position="353"/>
    </location>
</feature>
<feature type="region of interest" description="Disordered" evidence="5">
    <location>
        <begin position="338"/>
        <end position="363"/>
    </location>
</feature>
<sequence>MSHLSDYQPSPHVTQTWHVEKPAARGRRGVCASQSRAAAEVGAKVLEAGGNAADAAVAAAFALSAVEPWSSGIGGIGFAVVHRTGEAEAQVVDFGPVAPGGVDPSAFPLTGRMKRDLFTWPEVEGDRNIHGPLSFVTPSAVAGYDLLRERFGSGMPVSDLLGPAIALARRGLPQDWLATLKIAAQASMLRLYPESARIYLPDGLPPVPPYQGGLQFFRLGHLAETFERLARSGLRDFYEGGVAADLIADIRALGGLITADDLAQCRASLYPATRLDWRGRYTLHTAGGLTASPTLARVVEAMRDAPLGAAPDAPWFRALAQALRGAYAARLAGLGASAPPGTDPTATGAPGSPQGTRTLEPPGTCTTHLTVADGEGTMIALTSTLLSSMGSRVVLPRTGVLMNNGVMWFDPTPGSPNAIRPGARPLSNMCPVTVSANDTAGPLLAAGSSGGRRILASVYQVLAFALDFGMTLEDVAHAPRLDVMGPDLVSADRRLPPDVLEGLAADGTLDVVEHVTAPERFAAPNVIRREESTLAGITDVMSPWSAAVAADESR</sequence>
<keyword evidence="4" id="KW-0865">Zymogen</keyword>
<evidence type="ECO:0000313" key="6">
    <source>
        <dbReference type="EMBL" id="AKT41743.1"/>
    </source>
</evidence>
<dbReference type="SUPFAM" id="SSF56235">
    <property type="entry name" value="N-terminal nucleophile aminohydrolases (Ntn hydrolases)"/>
    <property type="match status" value="1"/>
</dbReference>
<comment type="similarity">
    <text evidence="1">Belongs to the gamma-glutamyltransferase family.</text>
</comment>
<reference evidence="6 7" key="1">
    <citation type="submission" date="2015-07" db="EMBL/GenBank/DDBJ databases">
        <title>Genome analysis of myxobacterium Chondromyces crocatus Cm c5 reveals a high potential for natural compound synthesis and the genetic basis for the loss of fruiting body formation.</title>
        <authorList>
            <person name="Zaburannyi N."/>
            <person name="Bunk B."/>
            <person name="Maier J."/>
            <person name="Overmann J."/>
            <person name="Mueller R."/>
        </authorList>
    </citation>
    <scope>NUCLEOTIDE SEQUENCE [LARGE SCALE GENOMIC DNA]</scope>
    <source>
        <strain evidence="6 7">Cm c5</strain>
    </source>
</reference>
<evidence type="ECO:0000256" key="5">
    <source>
        <dbReference type="SAM" id="MobiDB-lite"/>
    </source>
</evidence>
<dbReference type="InterPro" id="IPR043137">
    <property type="entry name" value="GGT_ssub_C"/>
</dbReference>
<evidence type="ECO:0000313" key="7">
    <source>
        <dbReference type="Proteomes" id="UP000067626"/>
    </source>
</evidence>
<gene>
    <name evidence="6" type="ORF">CMC5_059540</name>
</gene>
<evidence type="ECO:0000256" key="3">
    <source>
        <dbReference type="ARBA" id="ARBA00022801"/>
    </source>
</evidence>
<protein>
    <submittedName>
        <fullName evidence="6">Gamma-glutamyltransferase</fullName>
        <ecNumber evidence="6">2.3.2.2</ecNumber>
    </submittedName>
</protein>
<dbReference type="PANTHER" id="PTHR43199:SF1">
    <property type="entry name" value="GLUTATHIONE HYDROLASE PROENZYME"/>
    <property type="match status" value="1"/>
</dbReference>
<organism evidence="6 7">
    <name type="scientific">Chondromyces crocatus</name>
    <dbReference type="NCBI Taxonomy" id="52"/>
    <lineage>
        <taxon>Bacteria</taxon>
        <taxon>Pseudomonadati</taxon>
        <taxon>Myxococcota</taxon>
        <taxon>Polyangia</taxon>
        <taxon>Polyangiales</taxon>
        <taxon>Polyangiaceae</taxon>
        <taxon>Chondromyces</taxon>
    </lineage>
</organism>
<keyword evidence="3" id="KW-0378">Hydrolase</keyword>
<dbReference type="InterPro" id="IPR051792">
    <property type="entry name" value="GGT_bact"/>
</dbReference>
<proteinExistence type="inferred from homology"/>
<dbReference type="Proteomes" id="UP000067626">
    <property type="component" value="Chromosome"/>
</dbReference>
<accession>A0A0K1EM99</accession>
<dbReference type="OrthoDB" id="5297205at2"/>
<dbReference type="PANTHER" id="PTHR43199">
    <property type="entry name" value="GLUTATHIONE HYDROLASE"/>
    <property type="match status" value="1"/>
</dbReference>
<keyword evidence="7" id="KW-1185">Reference proteome</keyword>
<dbReference type="Pfam" id="PF01019">
    <property type="entry name" value="G_glu_transpept"/>
    <property type="match status" value="2"/>
</dbReference>
<dbReference type="PRINTS" id="PR01210">
    <property type="entry name" value="GGTRANSPTASE"/>
</dbReference>
<dbReference type="RefSeq" id="WP_050433481.1">
    <property type="nucleotide sequence ID" value="NZ_CP012159.1"/>
</dbReference>
<dbReference type="KEGG" id="ccro:CMC5_059540"/>
<dbReference type="EMBL" id="CP012159">
    <property type="protein sequence ID" value="AKT41743.1"/>
    <property type="molecule type" value="Genomic_DNA"/>
</dbReference>
<name>A0A0K1EM99_CHOCO</name>
<evidence type="ECO:0000256" key="2">
    <source>
        <dbReference type="ARBA" id="ARBA00022679"/>
    </source>
</evidence>
<dbReference type="Gene3D" id="3.60.20.40">
    <property type="match status" value="1"/>
</dbReference>
<keyword evidence="6" id="KW-0012">Acyltransferase</keyword>
<evidence type="ECO:0000256" key="1">
    <source>
        <dbReference type="ARBA" id="ARBA00009381"/>
    </source>
</evidence>
<dbReference type="InterPro" id="IPR029055">
    <property type="entry name" value="Ntn_hydrolases_N"/>
</dbReference>
<dbReference type="STRING" id="52.CMC5_059540"/>
<dbReference type="AlphaFoldDB" id="A0A0K1EM99"/>
<dbReference type="GO" id="GO:0016787">
    <property type="term" value="F:hydrolase activity"/>
    <property type="evidence" value="ECO:0007669"/>
    <property type="project" value="UniProtKB-KW"/>
</dbReference>
<dbReference type="EC" id="2.3.2.2" evidence="6"/>
<dbReference type="GO" id="GO:0103068">
    <property type="term" value="F:leukotriene C4 gamma-glutamyl transferase activity"/>
    <property type="evidence" value="ECO:0007669"/>
    <property type="project" value="UniProtKB-EC"/>
</dbReference>
<keyword evidence="2 6" id="KW-0808">Transferase</keyword>